<keyword evidence="22" id="KW-1185">Reference proteome</keyword>
<dbReference type="PANTHER" id="PTHR45728:SF3">
    <property type="entry name" value="ACETYL-COA CARBOXYLASE"/>
    <property type="match status" value="1"/>
</dbReference>
<evidence type="ECO:0000256" key="14">
    <source>
        <dbReference type="PROSITE-ProRule" id="PRU00409"/>
    </source>
</evidence>
<evidence type="ECO:0000259" key="16">
    <source>
        <dbReference type="PROSITE" id="PS50975"/>
    </source>
</evidence>
<dbReference type="PROSITE" id="PS50968">
    <property type="entry name" value="BIOTINYL_LIPOYL"/>
    <property type="match status" value="1"/>
</dbReference>
<dbReference type="InterPro" id="IPR000089">
    <property type="entry name" value="Biotin_lipoyl"/>
</dbReference>
<evidence type="ECO:0000256" key="5">
    <source>
        <dbReference type="ARBA" id="ARBA00022741"/>
    </source>
</evidence>
<dbReference type="GO" id="GO:0005524">
    <property type="term" value="F:ATP binding"/>
    <property type="evidence" value="ECO:0007669"/>
    <property type="project" value="UniProtKB-UniRule"/>
</dbReference>
<dbReference type="Gene3D" id="3.90.1770.10">
    <property type="entry name" value="PreATP-grasp domain"/>
    <property type="match status" value="1"/>
</dbReference>
<dbReference type="Pfam" id="PF00364">
    <property type="entry name" value="Biotin_lipoyl"/>
    <property type="match status" value="1"/>
</dbReference>
<dbReference type="Gene3D" id="2.40.50.100">
    <property type="match status" value="1"/>
</dbReference>
<evidence type="ECO:0000256" key="9">
    <source>
        <dbReference type="ARBA" id="ARBA00023160"/>
    </source>
</evidence>
<dbReference type="InterPro" id="IPR011763">
    <property type="entry name" value="COA_CT_C"/>
</dbReference>
<comment type="pathway">
    <text evidence="2">Lipid metabolism; malonyl-CoA biosynthesis; malonyl-CoA from acetyl-CoA: step 1/1.</text>
</comment>
<dbReference type="CDD" id="cd06850">
    <property type="entry name" value="biotinyl_domain"/>
    <property type="match status" value="1"/>
</dbReference>
<dbReference type="GO" id="GO:0046872">
    <property type="term" value="F:metal ion binding"/>
    <property type="evidence" value="ECO:0007669"/>
    <property type="project" value="InterPro"/>
</dbReference>
<sequence>NGSLNAGPSEGAMWALGDKIASSIVAQTAGVPTLPWSGSGLKVDIDSNLYKQLGQRRENIITIPYEMYQKGIVTTVDEALRAADIIGYPVMIKASEGGGGKGIRKSLSVDDMPNLFRQVQAEVPGSPIFIMKLAKKARHLEVQLLADKYGNAISLFGRDCSIQRRHQKIIEEAPVTVAPQDIQEAMEKALLPLNLARMVGYESAGTVEYLYNEEDRTFYFLELNPRLQVEHPCTEMVADINLPAVQLQISMGVPLHRIKEIRLLYGEEPWGDTIIDFLTPHHKPIPKGHVIAARITSENPDEGFKPSSGTVQELTFRSSKNIWGYFSVVASGGLHEFADSQFGHCFSWGKDRESARENMAVALKELSIRGDFRTTVEYLIKLIETESFQNNTCDTGWLDKLITDKVQAEKPDIMLAVVVGSLHVADQLLLRNFQNFQATLERGQVLPASFLKHTITVELIHEGIKYIVMVTKSSPIGYFISMNNSFVEVEAHRLTDGGLLVSIDGSSYTTYMKEETSQYRIVIGNKTCVFEKDNDPTQLRLVDCLISLIPSTGKLVGYLIEEGGHVNAGDLFAEIEVMKMIMELRAAHSGCIHYLKRPGASLDAGTVIATLTLDDASKVQMSKPYEGQFPKTDRAIHLGDKLHQIFDNTKSSIDQILEGYCLPDPYFKQRLDQNLETLSKCLKDPHLPLLKLQEIISSISGRIPTEVETSLRQLMAGYASNITSVMCQFPSQQIANILDSHAASLTKRSEKDVFFIATQGIGQFVKKFRNGLRGHTKLVIQEFIRNYLKIETQFQHGSYDKCVSLLRGANKDDMTLVTPFIFSHSQVAKKNLLIISLIDNFYSKDLSEDIYSLLQELTKLNKAENAKVALRARQILITAYQSPYELRHNQVESIFLSAIDTFGHNFSPENLKKLITSETSIYDVLQDFFYHSNDIVKQAALEVYIQRAYTAYEISYMHQIPTNTGHIVTEFMFLLPSTHPNRYCNSTTMIHPQPLGLPRIASFSDDSMNNLFQDIVQCHRMGVMAAFESFYEFTSELFLSMSVFVGSNQLISCLITLAVSESNHFIIQSRVSEPVHIMNIAIRYANKEDDESYAFVFNRFCLEKRHELATYGIRRITFLVLHKREFPKYFTFRSKKQFSEDRIYRHLEPALAFQLEINRMSNFDLEAMPIVNHRMHLYLGKAKVSAKGQEVTDYRFFVRSIIRHSDLVTKEASFEYLRNEGERTLLEAMDALEVASSHYQVHLTDCNHIFLNFVPTLTLSDLAKLEDTVRTMVMKYGSRIWKLRVMQSEIKMTIKLVNSVTRIPIRLYLSSESGYYLDISMYKEVLDERVGQIKYEAYGSRHGPLHGLLLSTPYVTKDHLQLKRFQAQTNGTTYIYDFPEMFRQALLSLWRETQLRSSSTFNLPSTVLSTVELVLDNTEQLVQMNRLPGENNIGMVAWKMNLMTPEFPEGRDVIVIGNDITFQIGSFGPKEDVLFQKAMQLARQLKVPCIYLSANSGARIGLAEEIKHLFHVAWIDADDPDKGFNYLYLTPDEYKKVSSKNSIQAELIEDKGETRYKITTVIGQDDGIGVECLMGSGMIAGEMSAAFSEIITMSLVSCRAVGIGAYLVRLGHRVVQVENSHIILTGAGALNKVLGREVYTSNNQIGGIQIMYNNGVSHAVSSDDYNGVLTMLKWLSYMPKYKDGPSATVEPTDPVDRIIEFTPTKAPYDPRFMLDGRPHPENLEEWQSGFFDKGSWMEIMAPWAQTVICGRARLGGIPVGVIVTETRTIEMTIPADPANLDSEVKVIPQAGQVWFPDSSYKTAQAITYFHREQLPLIIFANWRGFSGGMKDMFDQILKFGSYIVDGLREYSQPIIIYIPPNAELRGGAWAVLDTKINPEYIEMYADKEGRGGILEAEGTVEIKFRMKDLMKMMHRLDPLCRQLKDKLSMEIPPPEKTKLEKQLMDRESQLTPMYHQVAVMFADLHDTAARMHEKGCIHDVLVWKHCRKFLYWRLRRLLMEETVKKKIRQINPELKGGQIKSMLSRWFVESKGTVMAHLWDDNKAVVEWLTEQMDPINVEQSIVSENIRSFKRDKLIEQIRSLVSESPELTMECFSYLVQDLTITQRTDVANMLSKANQNIPSNKRT</sequence>
<evidence type="ECO:0000256" key="8">
    <source>
        <dbReference type="ARBA" id="ARBA00023098"/>
    </source>
</evidence>
<keyword evidence="8" id="KW-0443">Lipid metabolism</keyword>
<dbReference type="GO" id="GO:0003989">
    <property type="term" value="F:acetyl-CoA carboxylase activity"/>
    <property type="evidence" value="ECO:0000318"/>
    <property type="project" value="GO_Central"/>
</dbReference>
<gene>
    <name evidence="21" type="primary">20214434</name>
    <name evidence="20" type="ORF">HELRODRAFT_70230</name>
</gene>
<dbReference type="FunFam" id="2.40.50.100:FF:000005">
    <property type="entry name" value="Acetyl-CoA carboxylase 1"/>
    <property type="match status" value="1"/>
</dbReference>
<dbReference type="HOGENOM" id="CLU_000395_5_1_1"/>
<evidence type="ECO:0000256" key="6">
    <source>
        <dbReference type="ARBA" id="ARBA00022832"/>
    </source>
</evidence>
<dbReference type="EnsemblMetazoa" id="HelroT70230">
    <property type="protein sequence ID" value="HelroP70230"/>
    <property type="gene ID" value="HelroG70230"/>
</dbReference>
<dbReference type="InterPro" id="IPR013537">
    <property type="entry name" value="AcCoA_COase_cen"/>
</dbReference>
<evidence type="ECO:0000259" key="17">
    <source>
        <dbReference type="PROSITE" id="PS50979"/>
    </source>
</evidence>
<name>T1G036_HELRO</name>
<organism evidence="21 22">
    <name type="scientific">Helobdella robusta</name>
    <name type="common">Californian leech</name>
    <dbReference type="NCBI Taxonomy" id="6412"/>
    <lineage>
        <taxon>Eukaryota</taxon>
        <taxon>Metazoa</taxon>
        <taxon>Spiralia</taxon>
        <taxon>Lophotrochozoa</taxon>
        <taxon>Annelida</taxon>
        <taxon>Clitellata</taxon>
        <taxon>Hirudinea</taxon>
        <taxon>Rhynchobdellida</taxon>
        <taxon>Glossiphoniidae</taxon>
        <taxon>Helobdella</taxon>
    </lineage>
</organism>
<dbReference type="InterPro" id="IPR005482">
    <property type="entry name" value="Biotin_COase_C"/>
</dbReference>
<dbReference type="InterPro" id="IPR011762">
    <property type="entry name" value="COA_CT_N"/>
</dbReference>
<dbReference type="InParanoid" id="T1G036"/>
<dbReference type="STRING" id="6412.T1G036"/>
<feature type="domain" description="CoA carboxyltransferase N-terminal" evidence="18">
    <location>
        <begin position="1353"/>
        <end position="1690"/>
    </location>
</feature>
<keyword evidence="4" id="KW-0436">Ligase</keyword>
<keyword evidence="7 14" id="KW-0067">ATP-binding</keyword>
<dbReference type="Pfam" id="PF02786">
    <property type="entry name" value="CPSase_L_D2"/>
    <property type="match status" value="1"/>
</dbReference>
<dbReference type="GO" id="GO:0005739">
    <property type="term" value="C:mitochondrion"/>
    <property type="evidence" value="ECO:0000318"/>
    <property type="project" value="GO_Central"/>
</dbReference>
<evidence type="ECO:0000313" key="22">
    <source>
        <dbReference type="Proteomes" id="UP000015101"/>
    </source>
</evidence>
<dbReference type="KEGG" id="hro:HELRODRAFT_70230"/>
<dbReference type="Gene3D" id="3.30.470.20">
    <property type="entry name" value="ATP-grasp fold, B domain"/>
    <property type="match status" value="1"/>
</dbReference>
<evidence type="ECO:0000256" key="7">
    <source>
        <dbReference type="ARBA" id="ARBA00022840"/>
    </source>
</evidence>
<dbReference type="EMBL" id="AMQM01002169">
    <property type="status" value="NOT_ANNOTATED_CDS"/>
    <property type="molecule type" value="Genomic_DNA"/>
</dbReference>
<dbReference type="FunFam" id="3.90.226.10:FF:000010">
    <property type="entry name" value="acetyl-CoA carboxylase isoform X2"/>
    <property type="match status" value="1"/>
</dbReference>
<dbReference type="SUPFAM" id="SSF51246">
    <property type="entry name" value="Rudiment single hybrid motif"/>
    <property type="match status" value="1"/>
</dbReference>
<dbReference type="PROSITE" id="PS50975">
    <property type="entry name" value="ATP_GRASP"/>
    <property type="match status" value="1"/>
</dbReference>
<dbReference type="PROSITE" id="PS50979">
    <property type="entry name" value="BC"/>
    <property type="match status" value="1"/>
</dbReference>
<evidence type="ECO:0000256" key="1">
    <source>
        <dbReference type="ARBA" id="ARBA00001953"/>
    </source>
</evidence>
<dbReference type="PROSITE" id="PS50980">
    <property type="entry name" value="COA_CT_NTER"/>
    <property type="match status" value="1"/>
</dbReference>
<keyword evidence="6" id="KW-0276">Fatty acid metabolism</keyword>
<dbReference type="GO" id="GO:2001295">
    <property type="term" value="P:malonyl-CoA biosynthetic process"/>
    <property type="evidence" value="ECO:0007669"/>
    <property type="project" value="UniProtKB-UniPathway"/>
</dbReference>
<dbReference type="RefSeq" id="XP_009030105.1">
    <property type="nucleotide sequence ID" value="XM_009031857.1"/>
</dbReference>
<dbReference type="SUPFAM" id="SSF56059">
    <property type="entry name" value="Glutathione synthetase ATP-binding domain-like"/>
    <property type="match status" value="1"/>
</dbReference>
<dbReference type="PROSITE" id="PS00866">
    <property type="entry name" value="CPSASE_1"/>
    <property type="match status" value="1"/>
</dbReference>
<dbReference type="SUPFAM" id="SSF48371">
    <property type="entry name" value="ARM repeat"/>
    <property type="match status" value="1"/>
</dbReference>
<dbReference type="SUPFAM" id="SSF52096">
    <property type="entry name" value="ClpP/crotonase"/>
    <property type="match status" value="2"/>
</dbReference>
<dbReference type="GO" id="GO:0006633">
    <property type="term" value="P:fatty acid biosynthetic process"/>
    <property type="evidence" value="ECO:0000318"/>
    <property type="project" value="GO_Central"/>
</dbReference>
<evidence type="ECO:0000313" key="20">
    <source>
        <dbReference type="EMBL" id="ESN91710.1"/>
    </source>
</evidence>
<dbReference type="Pfam" id="PF01039">
    <property type="entry name" value="Carboxyl_trans"/>
    <property type="match status" value="1"/>
</dbReference>
<dbReference type="InterPro" id="IPR016024">
    <property type="entry name" value="ARM-type_fold"/>
</dbReference>
<dbReference type="Gene3D" id="3.90.226.10">
    <property type="entry name" value="2-enoyl-CoA Hydratase, Chain A, domain 1"/>
    <property type="match status" value="2"/>
</dbReference>
<proteinExistence type="predicted"/>
<dbReference type="eggNOG" id="KOG0368">
    <property type="taxonomic scope" value="Eukaryota"/>
</dbReference>
<feature type="domain" description="Biotin carboxylation" evidence="17">
    <location>
        <begin position="1"/>
        <end position="403"/>
    </location>
</feature>
<keyword evidence="5 14" id="KW-0547">Nucleotide-binding</keyword>
<evidence type="ECO:0000256" key="4">
    <source>
        <dbReference type="ARBA" id="ARBA00022598"/>
    </source>
</evidence>
<dbReference type="GO" id="GO:0004075">
    <property type="term" value="F:biotin carboxylase activity"/>
    <property type="evidence" value="ECO:0007669"/>
    <property type="project" value="UniProtKB-EC"/>
</dbReference>
<accession>T1G036</accession>
<dbReference type="PANTHER" id="PTHR45728">
    <property type="entry name" value="ACETYL-COA CARBOXYLASE, ISOFORM A"/>
    <property type="match status" value="1"/>
</dbReference>
<feature type="domain" description="ATP-grasp" evidence="16">
    <location>
        <begin position="57"/>
        <end position="251"/>
    </location>
</feature>
<dbReference type="InterPro" id="IPR005479">
    <property type="entry name" value="CPAse_ATP-bd"/>
</dbReference>
<dbReference type="PROSITE" id="PS50989">
    <property type="entry name" value="COA_CT_CTER"/>
    <property type="match status" value="1"/>
</dbReference>
<dbReference type="InterPro" id="IPR011764">
    <property type="entry name" value="Biotin_carboxylation_dom"/>
</dbReference>
<reference evidence="20 22" key="2">
    <citation type="journal article" date="2013" name="Nature">
        <title>Insights into bilaterian evolution from three spiralian genomes.</title>
        <authorList>
            <person name="Simakov O."/>
            <person name="Marletaz F."/>
            <person name="Cho S.J."/>
            <person name="Edsinger-Gonzales E."/>
            <person name="Havlak P."/>
            <person name="Hellsten U."/>
            <person name="Kuo D.H."/>
            <person name="Larsson T."/>
            <person name="Lv J."/>
            <person name="Arendt D."/>
            <person name="Savage R."/>
            <person name="Osoegawa K."/>
            <person name="de Jong P."/>
            <person name="Grimwood J."/>
            <person name="Chapman J.A."/>
            <person name="Shapiro H."/>
            <person name="Aerts A."/>
            <person name="Otillar R.P."/>
            <person name="Terry A.Y."/>
            <person name="Boore J.L."/>
            <person name="Grigoriev I.V."/>
            <person name="Lindberg D.R."/>
            <person name="Seaver E.C."/>
            <person name="Weisblat D.A."/>
            <person name="Putnam N.H."/>
            <person name="Rokhsar D.S."/>
        </authorList>
    </citation>
    <scope>NUCLEOTIDE SEQUENCE</scope>
</reference>
<evidence type="ECO:0000256" key="11">
    <source>
        <dbReference type="ARBA" id="ARBA00023268"/>
    </source>
</evidence>
<dbReference type="FunFam" id="3.30.1490.20:FF:000003">
    <property type="entry name" value="acetyl-CoA carboxylase isoform X1"/>
    <property type="match status" value="1"/>
</dbReference>
<feature type="domain" description="Lipoyl-binding" evidence="15">
    <location>
        <begin position="530"/>
        <end position="612"/>
    </location>
</feature>
<dbReference type="Proteomes" id="UP000015101">
    <property type="component" value="Unassembled WGS sequence"/>
</dbReference>
<dbReference type="FunFam" id="3.90.1770.10:FF:000001">
    <property type="entry name" value="acetyl-CoA carboxylase 1"/>
    <property type="match status" value="1"/>
</dbReference>
<dbReference type="Pfam" id="PF21385">
    <property type="entry name" value="ACCA_BT"/>
    <property type="match status" value="1"/>
</dbReference>
<dbReference type="InterPro" id="IPR013815">
    <property type="entry name" value="ATP_grasp_subdomain_1"/>
</dbReference>
<dbReference type="InterPro" id="IPR034733">
    <property type="entry name" value="AcCoA_carboxyl_beta"/>
</dbReference>
<dbReference type="Pfam" id="PF02785">
    <property type="entry name" value="Biotin_carb_C"/>
    <property type="match status" value="1"/>
</dbReference>
<dbReference type="InterPro" id="IPR001882">
    <property type="entry name" value="Biotin_BS"/>
</dbReference>
<dbReference type="Gene3D" id="2.40.460.10">
    <property type="entry name" value="Biotin dependent carboxylase carboxyltransferase"/>
    <property type="match status" value="1"/>
</dbReference>
<dbReference type="SUPFAM" id="SSF51230">
    <property type="entry name" value="Single hybrid motif"/>
    <property type="match status" value="1"/>
</dbReference>
<keyword evidence="3" id="KW-0444">Lipid biosynthesis</keyword>
<comment type="catalytic activity">
    <reaction evidence="13">
        <text>N(6)-biotinyl-L-lysyl-[protein] + hydrogencarbonate + ATP = N(6)-carboxybiotinyl-L-lysyl-[protein] + ADP + phosphate + H(+)</text>
        <dbReference type="Rhea" id="RHEA:13501"/>
        <dbReference type="Rhea" id="RHEA-COMP:10505"/>
        <dbReference type="Rhea" id="RHEA-COMP:10506"/>
        <dbReference type="ChEBI" id="CHEBI:15378"/>
        <dbReference type="ChEBI" id="CHEBI:17544"/>
        <dbReference type="ChEBI" id="CHEBI:30616"/>
        <dbReference type="ChEBI" id="CHEBI:43474"/>
        <dbReference type="ChEBI" id="CHEBI:83144"/>
        <dbReference type="ChEBI" id="CHEBI:83145"/>
        <dbReference type="ChEBI" id="CHEBI:456216"/>
        <dbReference type="EC" id="6.3.4.14"/>
    </reaction>
</comment>
<evidence type="ECO:0000256" key="12">
    <source>
        <dbReference type="ARBA" id="ARBA00048065"/>
    </source>
</evidence>
<dbReference type="PROSITE" id="PS00867">
    <property type="entry name" value="CPSASE_2"/>
    <property type="match status" value="1"/>
</dbReference>
<reference evidence="21" key="3">
    <citation type="submission" date="2015-06" db="UniProtKB">
        <authorList>
            <consortium name="EnsemblMetazoa"/>
        </authorList>
    </citation>
    <scope>IDENTIFICATION</scope>
</reference>
<dbReference type="FunFam" id="2.40.460.10:FF:000001">
    <property type="entry name" value="Acetyl-CoA carboxylase 1"/>
    <property type="match status" value="1"/>
</dbReference>
<evidence type="ECO:0000259" key="19">
    <source>
        <dbReference type="PROSITE" id="PS50989"/>
    </source>
</evidence>
<protein>
    <submittedName>
        <fullName evidence="20 21">Uncharacterized protein</fullName>
    </submittedName>
</protein>
<dbReference type="InterPro" id="IPR049074">
    <property type="entry name" value="ACCA_BT"/>
</dbReference>
<dbReference type="Gene3D" id="3.30.1490.20">
    <property type="entry name" value="ATP-grasp fold, A domain"/>
    <property type="match status" value="1"/>
</dbReference>
<dbReference type="SMART" id="SM00878">
    <property type="entry name" value="Biotin_carb_C"/>
    <property type="match status" value="1"/>
</dbReference>
<evidence type="ECO:0000256" key="10">
    <source>
        <dbReference type="ARBA" id="ARBA00023267"/>
    </source>
</evidence>
<dbReference type="CTD" id="20214434"/>
<dbReference type="FunCoup" id="T1G036">
    <property type="interactions" value="1042"/>
</dbReference>
<evidence type="ECO:0000256" key="13">
    <source>
        <dbReference type="ARBA" id="ARBA00048600"/>
    </source>
</evidence>
<evidence type="ECO:0000259" key="18">
    <source>
        <dbReference type="PROSITE" id="PS50980"/>
    </source>
</evidence>
<dbReference type="OrthoDB" id="14612at2759"/>
<keyword evidence="9" id="KW-0275">Fatty acid biosynthesis</keyword>
<dbReference type="InterPro" id="IPR011761">
    <property type="entry name" value="ATP-grasp"/>
</dbReference>
<dbReference type="InterPro" id="IPR011054">
    <property type="entry name" value="Rudment_hybrid_motif"/>
</dbReference>
<keyword evidence="10" id="KW-0092">Biotin</keyword>
<comment type="catalytic activity">
    <reaction evidence="12">
        <text>hydrogencarbonate + acetyl-CoA + ATP = malonyl-CoA + ADP + phosphate + H(+)</text>
        <dbReference type="Rhea" id="RHEA:11308"/>
        <dbReference type="ChEBI" id="CHEBI:15378"/>
        <dbReference type="ChEBI" id="CHEBI:17544"/>
        <dbReference type="ChEBI" id="CHEBI:30616"/>
        <dbReference type="ChEBI" id="CHEBI:43474"/>
        <dbReference type="ChEBI" id="CHEBI:57288"/>
        <dbReference type="ChEBI" id="CHEBI:57384"/>
        <dbReference type="ChEBI" id="CHEBI:456216"/>
        <dbReference type="EC" id="6.4.1.2"/>
    </reaction>
</comment>
<dbReference type="InterPro" id="IPR011053">
    <property type="entry name" value="Single_hybrid_motif"/>
</dbReference>
<keyword evidence="11" id="KW-0511">Multifunctional enzyme</keyword>
<comment type="cofactor">
    <cofactor evidence="1">
        <name>biotin</name>
        <dbReference type="ChEBI" id="CHEBI:57586"/>
    </cofactor>
</comment>
<evidence type="ECO:0000313" key="21">
    <source>
        <dbReference type="EnsemblMetazoa" id="HelroP70230"/>
    </source>
</evidence>
<feature type="domain" description="CoA carboxyltransferase C-terminal" evidence="19">
    <location>
        <begin position="1694"/>
        <end position="2009"/>
    </location>
</feature>
<dbReference type="PROSITE" id="PS00188">
    <property type="entry name" value="BIOTIN"/>
    <property type="match status" value="1"/>
</dbReference>
<evidence type="ECO:0000256" key="2">
    <source>
        <dbReference type="ARBA" id="ARBA00004956"/>
    </source>
</evidence>
<dbReference type="Pfam" id="PF08326">
    <property type="entry name" value="ACC_central"/>
    <property type="match status" value="1"/>
</dbReference>
<dbReference type="UniPathway" id="UPA00655">
    <property type="reaction ID" value="UER00711"/>
</dbReference>
<reference evidence="22" key="1">
    <citation type="submission" date="2012-12" db="EMBL/GenBank/DDBJ databases">
        <authorList>
            <person name="Hellsten U."/>
            <person name="Grimwood J."/>
            <person name="Chapman J.A."/>
            <person name="Shapiro H."/>
            <person name="Aerts A."/>
            <person name="Otillar R.P."/>
            <person name="Terry A.Y."/>
            <person name="Boore J.L."/>
            <person name="Simakov O."/>
            <person name="Marletaz F."/>
            <person name="Cho S.-J."/>
            <person name="Edsinger-Gonzales E."/>
            <person name="Havlak P."/>
            <person name="Kuo D.-H."/>
            <person name="Larsson T."/>
            <person name="Lv J."/>
            <person name="Arendt D."/>
            <person name="Savage R."/>
            <person name="Osoegawa K."/>
            <person name="de Jong P."/>
            <person name="Lindberg D.R."/>
            <person name="Seaver E.C."/>
            <person name="Weisblat D.A."/>
            <person name="Putnam N.H."/>
            <person name="Grigoriev I.V."/>
            <person name="Rokhsar D.S."/>
        </authorList>
    </citation>
    <scope>NUCLEOTIDE SEQUENCE</scope>
</reference>
<dbReference type="GeneID" id="20214434"/>
<dbReference type="InterPro" id="IPR049076">
    <property type="entry name" value="ACCA"/>
</dbReference>
<evidence type="ECO:0000256" key="3">
    <source>
        <dbReference type="ARBA" id="ARBA00022516"/>
    </source>
</evidence>
<dbReference type="InterPro" id="IPR029045">
    <property type="entry name" value="ClpP/crotonase-like_dom_sf"/>
</dbReference>
<evidence type="ECO:0000259" key="15">
    <source>
        <dbReference type="PROSITE" id="PS50968"/>
    </source>
</evidence>
<dbReference type="OMA" id="PTPKGHC"/>
<dbReference type="EMBL" id="KB097700">
    <property type="protein sequence ID" value="ESN91710.1"/>
    <property type="molecule type" value="Genomic_DNA"/>
</dbReference>